<dbReference type="EMBL" id="JACGCM010000330">
    <property type="protein sequence ID" value="KAF6173716.1"/>
    <property type="molecule type" value="Genomic_DNA"/>
</dbReference>
<protein>
    <submittedName>
        <fullName evidence="3">Uncharacterized protein</fullName>
    </submittedName>
</protein>
<evidence type="ECO:0000256" key="1">
    <source>
        <dbReference type="ARBA" id="ARBA00004470"/>
    </source>
</evidence>
<dbReference type="Proteomes" id="UP000541444">
    <property type="component" value="Unassembled WGS sequence"/>
</dbReference>
<name>A0A7J7P2N2_9MAGN</name>
<reference evidence="3 4" key="1">
    <citation type="journal article" date="2020" name="IScience">
        <title>Genome Sequencing of the Endangered Kingdonia uniflora (Circaeasteraceae, Ranunculales) Reveals Potential Mechanisms of Evolutionary Specialization.</title>
        <authorList>
            <person name="Sun Y."/>
            <person name="Deng T."/>
            <person name="Zhang A."/>
            <person name="Moore M.J."/>
            <person name="Landis J.B."/>
            <person name="Lin N."/>
            <person name="Zhang H."/>
            <person name="Zhang X."/>
            <person name="Huang J."/>
            <person name="Zhang X."/>
            <person name="Sun H."/>
            <person name="Wang H."/>
        </authorList>
    </citation>
    <scope>NUCLEOTIDE SEQUENCE [LARGE SCALE GENOMIC DNA]</scope>
    <source>
        <strain evidence="3">TB1705</strain>
        <tissue evidence="3">Leaf</tissue>
    </source>
</reference>
<dbReference type="OrthoDB" id="2014558at2759"/>
<evidence type="ECO:0000313" key="4">
    <source>
        <dbReference type="Proteomes" id="UP000541444"/>
    </source>
</evidence>
<evidence type="ECO:0000313" key="3">
    <source>
        <dbReference type="EMBL" id="KAF6173716.1"/>
    </source>
</evidence>
<feature type="chain" id="PRO_5029724452" evidence="2">
    <location>
        <begin position="17"/>
        <end position="180"/>
    </location>
</feature>
<dbReference type="AlphaFoldDB" id="A0A7J7P2N2"/>
<feature type="signal peptide" evidence="2">
    <location>
        <begin position="1"/>
        <end position="16"/>
    </location>
</feature>
<keyword evidence="2" id="KW-0732">Signal</keyword>
<keyword evidence="4" id="KW-1185">Reference proteome</keyword>
<feature type="non-terminal residue" evidence="3">
    <location>
        <position position="1"/>
    </location>
</feature>
<gene>
    <name evidence="3" type="ORF">GIB67_002340</name>
</gene>
<dbReference type="InterPro" id="IPR044960">
    <property type="entry name" value="RCA-like"/>
</dbReference>
<proteinExistence type="predicted"/>
<comment type="caution">
    <text evidence="3">The sequence shown here is derived from an EMBL/GenBank/DDBJ whole genome shotgun (WGS) entry which is preliminary data.</text>
</comment>
<organism evidence="3 4">
    <name type="scientific">Kingdonia uniflora</name>
    <dbReference type="NCBI Taxonomy" id="39325"/>
    <lineage>
        <taxon>Eukaryota</taxon>
        <taxon>Viridiplantae</taxon>
        <taxon>Streptophyta</taxon>
        <taxon>Embryophyta</taxon>
        <taxon>Tracheophyta</taxon>
        <taxon>Spermatophyta</taxon>
        <taxon>Magnoliopsida</taxon>
        <taxon>Ranunculales</taxon>
        <taxon>Circaeasteraceae</taxon>
        <taxon>Kingdonia</taxon>
    </lineage>
</organism>
<sequence>KKMINFVLVILQQILCLITDKRSPGRSNIFKEIITLLPPSWIKLVSSIKFHKDEASVYQNILRRSFMEEMDSEIMPHCEKLHCHLLNVKVPLILGKHSQLRFLYCISYLGGKGQGKSFQTELIFQAMGVEPVIMSAGELESDRAGFQISFVGSFLCCKFENLADLSVIDINSFSSDPEQS</sequence>
<comment type="subcellular location">
    <subcellularLocation>
        <location evidence="1">Plastid</location>
        <location evidence="1">Chloroplast stroma</location>
    </subcellularLocation>
</comment>
<dbReference type="PANTHER" id="PTHR32429">
    <property type="match status" value="1"/>
</dbReference>
<evidence type="ECO:0000256" key="2">
    <source>
        <dbReference type="SAM" id="SignalP"/>
    </source>
</evidence>
<dbReference type="GO" id="GO:0009570">
    <property type="term" value="C:chloroplast stroma"/>
    <property type="evidence" value="ECO:0007669"/>
    <property type="project" value="UniProtKB-SubCell"/>
</dbReference>
<dbReference type="PANTHER" id="PTHR32429:SF11">
    <property type="entry name" value="RIBULOSE BISPHOSPHATE CARBOXYLASE_OXYGENASE ACTIVASE, CHLOROPLASTIC"/>
    <property type="match status" value="1"/>
</dbReference>
<accession>A0A7J7P2N2</accession>